<name>A0ABT7QTY9_9BACT</name>
<evidence type="ECO:0000313" key="2">
    <source>
        <dbReference type="Proteomes" id="UP001169066"/>
    </source>
</evidence>
<proteinExistence type="predicted"/>
<dbReference type="PANTHER" id="PTHR36452">
    <property type="entry name" value="CHROMOSOME 12, WHOLE GENOME SHOTGUN SEQUENCE"/>
    <property type="match status" value="1"/>
</dbReference>
<dbReference type="InterPro" id="IPR015996">
    <property type="entry name" value="UCP028451"/>
</dbReference>
<gene>
    <name evidence="1" type="ORF">PF327_10050</name>
</gene>
<dbReference type="RefSeq" id="WP_289402436.1">
    <property type="nucleotide sequence ID" value="NZ_JAQIBC010000009.1"/>
</dbReference>
<dbReference type="EMBL" id="JAQIBC010000009">
    <property type="protein sequence ID" value="MDM5264534.1"/>
    <property type="molecule type" value="Genomic_DNA"/>
</dbReference>
<comment type="caution">
    <text evidence="1">The sequence shown here is derived from an EMBL/GenBank/DDBJ whole genome shotgun (WGS) entry which is preliminary data.</text>
</comment>
<evidence type="ECO:0000313" key="1">
    <source>
        <dbReference type="EMBL" id="MDM5264534.1"/>
    </source>
</evidence>
<dbReference type="NCBIfam" id="TIGR02453">
    <property type="entry name" value="TIGR02453 family protein"/>
    <property type="match status" value="1"/>
</dbReference>
<dbReference type="Pfam" id="PF09365">
    <property type="entry name" value="DUF2461"/>
    <property type="match status" value="1"/>
</dbReference>
<dbReference type="PANTHER" id="PTHR36452:SF1">
    <property type="entry name" value="DUF2461 DOMAIN-CONTAINING PROTEIN"/>
    <property type="match status" value="1"/>
</dbReference>
<dbReference type="InterPro" id="IPR012808">
    <property type="entry name" value="CHP02453"/>
</dbReference>
<organism evidence="1 2">
    <name type="scientific">Sulfurovum xiamenensis</name>
    <dbReference type="NCBI Taxonomy" id="3019066"/>
    <lineage>
        <taxon>Bacteria</taxon>
        <taxon>Pseudomonadati</taxon>
        <taxon>Campylobacterota</taxon>
        <taxon>Epsilonproteobacteria</taxon>
        <taxon>Campylobacterales</taxon>
        <taxon>Sulfurovaceae</taxon>
        <taxon>Sulfurovum</taxon>
    </lineage>
</organism>
<protein>
    <submittedName>
        <fullName evidence="1">DUF2461 domain-containing protein</fullName>
    </submittedName>
</protein>
<accession>A0ABT7QTY9</accession>
<dbReference type="PIRSF" id="PIRSF028451">
    <property type="entry name" value="UCP028451"/>
    <property type="match status" value="1"/>
</dbReference>
<sequence>MQFTGFPREALTFLDNIIINNSKEWLDDHKEEYEKYIVAPNKAYVEEMGEHLQILVPHIHAIPKINKSLFRIYRDARFHRLDPIKERIGIIFWQGTTHRMQSSSFYMHYDPFEVFVATGIRNFKPPLLAKYREYIKNDAKRESLHHILEELKRKGYTVPEPQFKRYPVGLDKEDTYAYLYLYGAMYAYTTFPPDEIFHSEAIIERNFKIYEDMLDLHQWVYELTCVTDCTSEAHYQTAPFAI</sequence>
<dbReference type="Proteomes" id="UP001169066">
    <property type="component" value="Unassembled WGS sequence"/>
</dbReference>
<reference evidence="1" key="1">
    <citation type="submission" date="2023-01" db="EMBL/GenBank/DDBJ databases">
        <title>Sulfurovum sp. XTW-4 genome assembly.</title>
        <authorList>
            <person name="Wang J."/>
        </authorList>
    </citation>
    <scope>NUCLEOTIDE SEQUENCE</scope>
    <source>
        <strain evidence="1">XTW-4</strain>
    </source>
</reference>
<keyword evidence="2" id="KW-1185">Reference proteome</keyword>